<dbReference type="EMBL" id="CAJOBJ010355559">
    <property type="protein sequence ID" value="CAF5213706.1"/>
    <property type="molecule type" value="Genomic_DNA"/>
</dbReference>
<evidence type="ECO:0000313" key="2">
    <source>
        <dbReference type="EMBL" id="CAF5213706.1"/>
    </source>
</evidence>
<evidence type="ECO:0000313" key="3">
    <source>
        <dbReference type="Proteomes" id="UP000681967"/>
    </source>
</evidence>
<dbReference type="AlphaFoldDB" id="A0A8S3FUW9"/>
<gene>
    <name evidence="1" type="ORF">BYL167_LOCUS70319</name>
    <name evidence="2" type="ORF">GIL414_LOCUS80722</name>
</gene>
<dbReference type="EMBL" id="CAJOBH010252484">
    <property type="protein sequence ID" value="CAF5141822.1"/>
    <property type="molecule type" value="Genomic_DNA"/>
</dbReference>
<dbReference type="Proteomes" id="UP000681720">
    <property type="component" value="Unassembled WGS sequence"/>
</dbReference>
<reference evidence="1" key="1">
    <citation type="submission" date="2021-02" db="EMBL/GenBank/DDBJ databases">
        <authorList>
            <person name="Nowell W R."/>
        </authorList>
    </citation>
    <scope>NUCLEOTIDE SEQUENCE</scope>
</reference>
<comment type="caution">
    <text evidence="1">The sequence shown here is derived from an EMBL/GenBank/DDBJ whole genome shotgun (WGS) entry which is preliminary data.</text>
</comment>
<proteinExistence type="predicted"/>
<sequence>ISRIKSLSRTLEPTVDYLVQFNLVRYFTIGLQTHTNDQQAIKAALAVLSELFKRDERCVMRFICSRSNDGTILESMEILSKIFDHFKNHVDVARGIMTLLQSMSSYDDAINEMISTKMDENLLYEIKRYHSDNEDISRISEHIMTRIRQRNFI</sequence>
<accession>A0A8S3FUW9</accession>
<feature type="non-terminal residue" evidence="1">
    <location>
        <position position="153"/>
    </location>
</feature>
<dbReference type="Proteomes" id="UP000681967">
    <property type="component" value="Unassembled WGS sequence"/>
</dbReference>
<evidence type="ECO:0000313" key="1">
    <source>
        <dbReference type="EMBL" id="CAF5141822.1"/>
    </source>
</evidence>
<organism evidence="1 3">
    <name type="scientific">Rotaria magnacalcarata</name>
    <dbReference type="NCBI Taxonomy" id="392030"/>
    <lineage>
        <taxon>Eukaryota</taxon>
        <taxon>Metazoa</taxon>
        <taxon>Spiralia</taxon>
        <taxon>Gnathifera</taxon>
        <taxon>Rotifera</taxon>
        <taxon>Eurotatoria</taxon>
        <taxon>Bdelloidea</taxon>
        <taxon>Philodinida</taxon>
        <taxon>Philodinidae</taxon>
        <taxon>Rotaria</taxon>
    </lineage>
</organism>
<protein>
    <submittedName>
        <fullName evidence="1">Uncharacterized protein</fullName>
    </submittedName>
</protein>
<name>A0A8S3FUW9_9BILA</name>